<organism evidence="1">
    <name type="scientific">uncultured Caudovirales phage</name>
    <dbReference type="NCBI Taxonomy" id="2100421"/>
    <lineage>
        <taxon>Viruses</taxon>
        <taxon>Duplodnaviria</taxon>
        <taxon>Heunggongvirae</taxon>
        <taxon>Uroviricota</taxon>
        <taxon>Caudoviricetes</taxon>
        <taxon>Peduoviridae</taxon>
        <taxon>Maltschvirus</taxon>
        <taxon>Maltschvirus maltsch</taxon>
    </lineage>
</organism>
<protein>
    <submittedName>
        <fullName evidence="1">Uncharacterized protein</fullName>
    </submittedName>
</protein>
<dbReference type="EMBL" id="LR797213">
    <property type="protein sequence ID" value="CAB4194573.1"/>
    <property type="molecule type" value="Genomic_DNA"/>
</dbReference>
<evidence type="ECO:0000313" key="1">
    <source>
        <dbReference type="EMBL" id="CAB4194573.1"/>
    </source>
</evidence>
<proteinExistence type="predicted"/>
<name>A0A6J5RBJ8_9CAUD</name>
<accession>A0A6J5RBJ8</accession>
<sequence>MQLDIENKAQVTIAGVCAHLAKDNHADAVSLVNMFLNDQMSDGLTFPQAIETLARAGIIIAMLAAEPDVEGTFERITTRLALSEIS</sequence>
<gene>
    <name evidence="1" type="ORF">UFOVP1264_28</name>
</gene>
<reference evidence="1" key="1">
    <citation type="submission" date="2020-05" db="EMBL/GenBank/DDBJ databases">
        <authorList>
            <person name="Chiriac C."/>
            <person name="Salcher M."/>
            <person name="Ghai R."/>
            <person name="Kavagutti S V."/>
        </authorList>
    </citation>
    <scope>NUCLEOTIDE SEQUENCE</scope>
</reference>